<proteinExistence type="predicted"/>
<dbReference type="PANTHER" id="PTHR30086">
    <property type="entry name" value="ARGININE EXPORTER PROTEIN ARGO"/>
    <property type="match status" value="1"/>
</dbReference>
<protein>
    <submittedName>
        <fullName evidence="7">Chemosensory pili system protein ChpE</fullName>
    </submittedName>
</protein>
<evidence type="ECO:0000256" key="4">
    <source>
        <dbReference type="ARBA" id="ARBA00022989"/>
    </source>
</evidence>
<evidence type="ECO:0000256" key="5">
    <source>
        <dbReference type="ARBA" id="ARBA00023136"/>
    </source>
</evidence>
<evidence type="ECO:0000256" key="6">
    <source>
        <dbReference type="SAM" id="Phobius"/>
    </source>
</evidence>
<evidence type="ECO:0000256" key="2">
    <source>
        <dbReference type="ARBA" id="ARBA00022475"/>
    </source>
</evidence>
<dbReference type="PANTHER" id="PTHR30086:SF20">
    <property type="entry name" value="ARGININE EXPORTER PROTEIN ARGO-RELATED"/>
    <property type="match status" value="1"/>
</dbReference>
<dbReference type="RefSeq" id="WP_097277380.1">
    <property type="nucleotide sequence ID" value="NZ_OCNJ01000001.1"/>
</dbReference>
<evidence type="ECO:0000313" key="8">
    <source>
        <dbReference type="Proteomes" id="UP000219621"/>
    </source>
</evidence>
<feature type="transmembrane region" description="Helical" evidence="6">
    <location>
        <begin position="149"/>
        <end position="171"/>
    </location>
</feature>
<keyword evidence="4 6" id="KW-1133">Transmembrane helix</keyword>
<dbReference type="InterPro" id="IPR001123">
    <property type="entry name" value="LeuE-type"/>
</dbReference>
<feature type="transmembrane region" description="Helical" evidence="6">
    <location>
        <begin position="71"/>
        <end position="90"/>
    </location>
</feature>
<keyword evidence="3 6" id="KW-0812">Transmembrane</keyword>
<name>A0A286G456_9PROT</name>
<organism evidence="7 8">
    <name type="scientific">Caenispirillum bisanense</name>
    <dbReference type="NCBI Taxonomy" id="414052"/>
    <lineage>
        <taxon>Bacteria</taxon>
        <taxon>Pseudomonadati</taxon>
        <taxon>Pseudomonadota</taxon>
        <taxon>Alphaproteobacteria</taxon>
        <taxon>Rhodospirillales</taxon>
        <taxon>Novispirillaceae</taxon>
        <taxon>Caenispirillum</taxon>
    </lineage>
</organism>
<sequence length="205" mass="20759">MLSLFAAAFWLGLAFNAPPGAVTAETLRRGLARGFGPAFAVQVGSLIGDAAWAVVGLTGAGILMQVGAVKAVLGAAGVALLAWLGLQALRDALRGGLPEADPDASPRGDFLAGAALSLTNPFAAAYWMALGGVLVALGVERPEAAHYGVFFAGFMASSVLWCFVAAGVTAWGRRLLTPGLYRAVNAVCGLGLMTMAALLGVDAWA</sequence>
<keyword evidence="8" id="KW-1185">Reference proteome</keyword>
<dbReference type="AlphaFoldDB" id="A0A286G456"/>
<evidence type="ECO:0000256" key="1">
    <source>
        <dbReference type="ARBA" id="ARBA00004651"/>
    </source>
</evidence>
<accession>A0A286G456</accession>
<dbReference type="OrthoDB" id="581870at2"/>
<feature type="transmembrane region" description="Helical" evidence="6">
    <location>
        <begin position="110"/>
        <end position="137"/>
    </location>
</feature>
<comment type="subcellular location">
    <subcellularLocation>
        <location evidence="1">Cell membrane</location>
        <topology evidence="1">Multi-pass membrane protein</topology>
    </subcellularLocation>
</comment>
<dbReference type="EMBL" id="OCNJ01000001">
    <property type="protein sequence ID" value="SOD90268.1"/>
    <property type="molecule type" value="Genomic_DNA"/>
</dbReference>
<keyword evidence="2" id="KW-1003">Cell membrane</keyword>
<dbReference type="GO" id="GO:0015171">
    <property type="term" value="F:amino acid transmembrane transporter activity"/>
    <property type="evidence" value="ECO:0007669"/>
    <property type="project" value="TreeGrafter"/>
</dbReference>
<evidence type="ECO:0000313" key="7">
    <source>
        <dbReference type="EMBL" id="SOD90268.1"/>
    </source>
</evidence>
<keyword evidence="5 6" id="KW-0472">Membrane</keyword>
<evidence type="ECO:0000256" key="3">
    <source>
        <dbReference type="ARBA" id="ARBA00022692"/>
    </source>
</evidence>
<gene>
    <name evidence="7" type="ORF">SAMN05421508_101495</name>
</gene>
<dbReference type="Pfam" id="PF01810">
    <property type="entry name" value="LysE"/>
    <property type="match status" value="1"/>
</dbReference>
<feature type="transmembrane region" description="Helical" evidence="6">
    <location>
        <begin position="183"/>
        <end position="204"/>
    </location>
</feature>
<reference evidence="7 8" key="1">
    <citation type="submission" date="2017-09" db="EMBL/GenBank/DDBJ databases">
        <authorList>
            <person name="Ehlers B."/>
            <person name="Leendertz F.H."/>
        </authorList>
    </citation>
    <scope>NUCLEOTIDE SEQUENCE [LARGE SCALE GENOMIC DNA]</scope>
    <source>
        <strain evidence="7 8">USBA 140</strain>
    </source>
</reference>
<feature type="transmembrane region" description="Helical" evidence="6">
    <location>
        <begin position="39"/>
        <end position="64"/>
    </location>
</feature>
<dbReference type="Proteomes" id="UP000219621">
    <property type="component" value="Unassembled WGS sequence"/>
</dbReference>
<dbReference type="GO" id="GO:0005886">
    <property type="term" value="C:plasma membrane"/>
    <property type="evidence" value="ECO:0007669"/>
    <property type="project" value="UniProtKB-SubCell"/>
</dbReference>